<dbReference type="Pfam" id="PF00132">
    <property type="entry name" value="Hexapep"/>
    <property type="match status" value="1"/>
</dbReference>
<dbReference type="SUPFAM" id="SSF51161">
    <property type="entry name" value="Trimeric LpxA-like enzymes"/>
    <property type="match status" value="1"/>
</dbReference>
<keyword evidence="2" id="KW-1185">Reference proteome</keyword>
<evidence type="ECO:0000313" key="1">
    <source>
        <dbReference type="EMBL" id="MCU6762970.1"/>
    </source>
</evidence>
<dbReference type="InterPro" id="IPR047324">
    <property type="entry name" value="LbH_gamma_CA-like"/>
</dbReference>
<dbReference type="RefSeq" id="WP_262591233.1">
    <property type="nucleotide sequence ID" value="NZ_JAOQJQ010000004.1"/>
</dbReference>
<dbReference type="CDD" id="cd04645">
    <property type="entry name" value="LbH_gamma_CA_like"/>
    <property type="match status" value="1"/>
</dbReference>
<dbReference type="PANTHER" id="PTHR13061:SF29">
    <property type="entry name" value="GAMMA CARBONIC ANHYDRASE-LIKE 1, MITOCHONDRIAL-RELATED"/>
    <property type="match status" value="1"/>
</dbReference>
<dbReference type="InterPro" id="IPR001451">
    <property type="entry name" value="Hexapep"/>
</dbReference>
<proteinExistence type="predicted"/>
<dbReference type="EMBL" id="JAOQJQ010000004">
    <property type="protein sequence ID" value="MCU6762970.1"/>
    <property type="molecule type" value="Genomic_DNA"/>
</dbReference>
<sequence length="177" mass="18953">MDKKYSTANRVFIAESADVWGDVSLEEDSSVWFHSVIRGDHDSIKIGKSSNIQDGCILHADAGFPVKIGDYVTIGHGAVVHGCEISDGALIGMGAIILNGARIGKNSIVGAGALVTQGMVIPDGMVALGSPAKVRRKATYEEITENRKNAIDYAVFGKKYLSGEIIRMDSSQRVEKQ</sequence>
<reference evidence="1 2" key="1">
    <citation type="journal article" date="2021" name="ISME Commun">
        <title>Automated analysis of genomic sequences facilitates high-throughput and comprehensive description of bacteria.</title>
        <authorList>
            <person name="Hitch T.C.A."/>
        </authorList>
    </citation>
    <scope>NUCLEOTIDE SEQUENCE [LARGE SCALE GENOMIC DNA]</scope>
    <source>
        <strain evidence="1 2">Sanger_109</strain>
    </source>
</reference>
<dbReference type="Gene3D" id="2.160.10.10">
    <property type="entry name" value="Hexapeptide repeat proteins"/>
    <property type="match status" value="1"/>
</dbReference>
<name>A0ABT2TL90_9FIRM</name>
<accession>A0ABT2TL90</accession>
<evidence type="ECO:0000313" key="2">
    <source>
        <dbReference type="Proteomes" id="UP001652442"/>
    </source>
</evidence>
<comment type="caution">
    <text evidence="1">The sequence shown here is derived from an EMBL/GenBank/DDBJ whole genome shotgun (WGS) entry which is preliminary data.</text>
</comment>
<protein>
    <submittedName>
        <fullName evidence="1">Gamma carbonic anhydrase family protein</fullName>
    </submittedName>
</protein>
<gene>
    <name evidence="1" type="ORF">OCV88_11565</name>
</gene>
<dbReference type="PANTHER" id="PTHR13061">
    <property type="entry name" value="DYNACTIN SUBUNIT P25"/>
    <property type="match status" value="1"/>
</dbReference>
<dbReference type="InterPro" id="IPR011004">
    <property type="entry name" value="Trimer_LpxA-like_sf"/>
</dbReference>
<dbReference type="Proteomes" id="UP001652442">
    <property type="component" value="Unassembled WGS sequence"/>
</dbReference>
<organism evidence="1 2">
    <name type="scientific">Brotonthovivens ammoniilytica</name>
    <dbReference type="NCBI Taxonomy" id="2981725"/>
    <lineage>
        <taxon>Bacteria</taxon>
        <taxon>Bacillati</taxon>
        <taxon>Bacillota</taxon>
        <taxon>Clostridia</taxon>
        <taxon>Lachnospirales</taxon>
        <taxon>Lachnospiraceae</taxon>
        <taxon>Brotonthovivens</taxon>
    </lineage>
</organism>
<dbReference type="InterPro" id="IPR050484">
    <property type="entry name" value="Transf_Hexapept/Carb_Anhydrase"/>
</dbReference>